<dbReference type="GO" id="GO:0060326">
    <property type="term" value="P:cell chemotaxis"/>
    <property type="evidence" value="ECO:0007669"/>
    <property type="project" value="TreeGrafter"/>
</dbReference>
<evidence type="ECO:0000256" key="6">
    <source>
        <dbReference type="ARBA" id="ARBA00023136"/>
    </source>
</evidence>
<evidence type="ECO:0000259" key="11">
    <source>
        <dbReference type="PROSITE" id="PS50262"/>
    </source>
</evidence>
<dbReference type="EMBL" id="AFYH01274069">
    <property type="status" value="NOT_ANNOTATED_CDS"/>
    <property type="molecule type" value="Genomic_DNA"/>
</dbReference>
<evidence type="ECO:0000256" key="1">
    <source>
        <dbReference type="ARBA" id="ARBA00004651"/>
    </source>
</evidence>
<keyword evidence="7 9" id="KW-0675">Receptor</keyword>
<feature type="transmembrane region" description="Helical" evidence="10">
    <location>
        <begin position="248"/>
        <end position="270"/>
    </location>
</feature>
<evidence type="ECO:0000256" key="8">
    <source>
        <dbReference type="ARBA" id="ARBA00023224"/>
    </source>
</evidence>
<comment type="subcellular location">
    <subcellularLocation>
        <location evidence="1">Cell membrane</location>
        <topology evidence="1">Multi-pass membrane protein</topology>
    </subcellularLocation>
</comment>
<dbReference type="InterPro" id="IPR050119">
    <property type="entry name" value="CCR1-9-like"/>
</dbReference>
<dbReference type="PANTHER" id="PTHR10489:SF942">
    <property type="entry name" value="ATYPICAL CHEMOKINE RECEPTOR 2"/>
    <property type="match status" value="1"/>
</dbReference>
<dbReference type="GO" id="GO:0019722">
    <property type="term" value="P:calcium-mediated signaling"/>
    <property type="evidence" value="ECO:0007669"/>
    <property type="project" value="TreeGrafter"/>
</dbReference>
<evidence type="ECO:0000256" key="4">
    <source>
        <dbReference type="ARBA" id="ARBA00022989"/>
    </source>
</evidence>
<dbReference type="InterPro" id="IPR000276">
    <property type="entry name" value="GPCR_Rhodpsn"/>
</dbReference>
<gene>
    <name evidence="12" type="primary">ACKR2</name>
</gene>
<dbReference type="OMA" id="IVHAQPH"/>
<protein>
    <submittedName>
        <fullName evidence="12">Atypical chemokine receptor 2</fullName>
    </submittedName>
</protein>
<dbReference type="GO" id="GO:0019957">
    <property type="term" value="F:C-C chemokine binding"/>
    <property type="evidence" value="ECO:0007669"/>
    <property type="project" value="TreeGrafter"/>
</dbReference>
<reference evidence="13" key="1">
    <citation type="submission" date="2011-08" db="EMBL/GenBank/DDBJ databases">
        <title>The draft genome of Latimeria chalumnae.</title>
        <authorList>
            <person name="Di Palma F."/>
            <person name="Alfoldi J."/>
            <person name="Johnson J."/>
            <person name="Berlin A."/>
            <person name="Gnerre S."/>
            <person name="Jaffe D."/>
            <person name="MacCallum I."/>
            <person name="Young S."/>
            <person name="Walker B.J."/>
            <person name="Lander E."/>
            <person name="Lindblad-Toh K."/>
        </authorList>
    </citation>
    <scope>NUCLEOTIDE SEQUENCE [LARGE SCALE GENOMIC DNA]</scope>
    <source>
        <strain evidence="13">Wild caught</strain>
    </source>
</reference>
<comment type="similarity">
    <text evidence="9">Belongs to the G-protein coupled receptor 1 family.</text>
</comment>
<accession>H2ZSI2</accession>
<feature type="transmembrane region" description="Helical" evidence="10">
    <location>
        <begin position="215"/>
        <end position="236"/>
    </location>
</feature>
<organism evidence="12 13">
    <name type="scientific">Latimeria chalumnae</name>
    <name type="common">Coelacanth</name>
    <dbReference type="NCBI Taxonomy" id="7897"/>
    <lineage>
        <taxon>Eukaryota</taxon>
        <taxon>Metazoa</taxon>
        <taxon>Chordata</taxon>
        <taxon>Craniata</taxon>
        <taxon>Vertebrata</taxon>
        <taxon>Euteleostomi</taxon>
        <taxon>Coelacanthiformes</taxon>
        <taxon>Coelacanthidae</taxon>
        <taxon>Latimeria</taxon>
    </lineage>
</organism>
<reference evidence="12" key="3">
    <citation type="submission" date="2025-09" db="UniProtKB">
        <authorList>
            <consortium name="Ensembl"/>
        </authorList>
    </citation>
    <scope>IDENTIFICATION</scope>
</reference>
<keyword evidence="6 10" id="KW-0472">Membrane</keyword>
<dbReference type="PROSITE" id="PS00237">
    <property type="entry name" value="G_PROTEIN_RECEP_F1_1"/>
    <property type="match status" value="1"/>
</dbReference>
<dbReference type="GO" id="GO:0005769">
    <property type="term" value="C:early endosome"/>
    <property type="evidence" value="ECO:0007669"/>
    <property type="project" value="UniProtKB-SubCell"/>
</dbReference>
<proteinExistence type="inferred from homology"/>
<feature type="transmembrane region" description="Helical" evidence="10">
    <location>
        <begin position="118"/>
        <end position="139"/>
    </location>
</feature>
<sequence length="343" mass="39931">MLPSISPLLFEDFNTSDDNYSSYYDYYAYSQFEACRKDGVKAFSQIFLPIFYMLICCLGLIGNILLVVILIRYAKIKTMTEVYLLNLAVSDLLFVFTLPFWTVYAATEWKFGNAFCKIVSTVYTTNIYSGVFFIICLSLDRYLEIVHTWSLTKVKSFRSSALLSSMVWIFSIMLSVPEVVFSELMVEHGRQVCIHNYGNQATAWRIILRFQLNCIGFLLPLLVMVFFYSCITHALLQSRSLGKQKTLMLVITLVVVFFILWCPYNVVLFLHSLQDLHVFLDCELSKHLDYAMQVTESLAFIHCCLNPILYAFVNKRFRLHLLKVWKRVCRRREAATFNFTETS</sequence>
<dbReference type="Proteomes" id="UP000008672">
    <property type="component" value="Unassembled WGS sequence"/>
</dbReference>
<dbReference type="PROSITE" id="PS50262">
    <property type="entry name" value="G_PROTEIN_RECEP_F1_2"/>
    <property type="match status" value="1"/>
</dbReference>
<keyword evidence="2" id="KW-1003">Cell membrane</keyword>
<dbReference type="InterPro" id="IPR017452">
    <property type="entry name" value="GPCR_Rhodpsn_7TM"/>
</dbReference>
<evidence type="ECO:0000256" key="7">
    <source>
        <dbReference type="ARBA" id="ARBA00023170"/>
    </source>
</evidence>
<dbReference type="GO" id="GO:0016493">
    <property type="term" value="F:C-C chemokine receptor activity"/>
    <property type="evidence" value="ECO:0007669"/>
    <property type="project" value="InterPro"/>
</dbReference>
<dbReference type="PRINTS" id="PR00657">
    <property type="entry name" value="CCCHEMOKINER"/>
</dbReference>
<dbReference type="Ensembl" id="ENSLACT00000000355.1">
    <property type="protein sequence ID" value="ENSLACP00000000353.1"/>
    <property type="gene ID" value="ENSLACG00000000319.1"/>
</dbReference>
<evidence type="ECO:0000256" key="3">
    <source>
        <dbReference type="ARBA" id="ARBA00022692"/>
    </source>
</evidence>
<feature type="transmembrane region" description="Helical" evidence="10">
    <location>
        <begin position="83"/>
        <end position="106"/>
    </location>
</feature>
<evidence type="ECO:0000256" key="10">
    <source>
        <dbReference type="SAM" id="Phobius"/>
    </source>
</evidence>
<dbReference type="STRING" id="7897.ENSLACP00000000353"/>
<dbReference type="GO" id="GO:0055037">
    <property type="term" value="C:recycling endosome"/>
    <property type="evidence" value="ECO:0007669"/>
    <property type="project" value="UniProtKB-SubCell"/>
</dbReference>
<dbReference type="SUPFAM" id="SSF81321">
    <property type="entry name" value="Family A G protein-coupled receptor-like"/>
    <property type="match status" value="1"/>
</dbReference>
<feature type="transmembrane region" description="Helical" evidence="10">
    <location>
        <begin position="160"/>
        <end position="181"/>
    </location>
</feature>
<dbReference type="FunCoup" id="H2ZSI2">
    <property type="interactions" value="570"/>
</dbReference>
<name>H2ZSI2_LATCH</name>
<dbReference type="AlphaFoldDB" id="H2ZSI2"/>
<feature type="transmembrane region" description="Helical" evidence="10">
    <location>
        <begin position="46"/>
        <end position="71"/>
    </location>
</feature>
<feature type="transmembrane region" description="Helical" evidence="10">
    <location>
        <begin position="290"/>
        <end position="313"/>
    </location>
</feature>
<evidence type="ECO:0000256" key="2">
    <source>
        <dbReference type="ARBA" id="ARBA00022475"/>
    </source>
</evidence>
<keyword evidence="8 9" id="KW-0807">Transducer</keyword>
<evidence type="ECO:0000256" key="9">
    <source>
        <dbReference type="RuleBase" id="RU000688"/>
    </source>
</evidence>
<dbReference type="GeneTree" id="ENSGT01110000267168"/>
<reference evidence="12" key="2">
    <citation type="submission" date="2025-08" db="UniProtKB">
        <authorList>
            <consortium name="Ensembl"/>
        </authorList>
    </citation>
    <scope>IDENTIFICATION</scope>
</reference>
<dbReference type="InParanoid" id="H2ZSI2"/>
<dbReference type="GO" id="GO:0009897">
    <property type="term" value="C:external side of plasma membrane"/>
    <property type="evidence" value="ECO:0007669"/>
    <property type="project" value="TreeGrafter"/>
</dbReference>
<dbReference type="eggNOG" id="KOG3656">
    <property type="taxonomic scope" value="Eukaryota"/>
</dbReference>
<dbReference type="Gene3D" id="1.20.1070.10">
    <property type="entry name" value="Rhodopsin 7-helix transmembrane proteins"/>
    <property type="match status" value="1"/>
</dbReference>
<dbReference type="GO" id="GO:0007204">
    <property type="term" value="P:positive regulation of cytosolic calcium ion concentration"/>
    <property type="evidence" value="ECO:0007669"/>
    <property type="project" value="TreeGrafter"/>
</dbReference>
<dbReference type="GO" id="GO:0006955">
    <property type="term" value="P:immune response"/>
    <property type="evidence" value="ECO:0007669"/>
    <property type="project" value="InterPro"/>
</dbReference>
<dbReference type="HOGENOM" id="CLU_009579_8_3_1"/>
<dbReference type="GO" id="GO:0006954">
    <property type="term" value="P:inflammatory response"/>
    <property type="evidence" value="ECO:0007669"/>
    <property type="project" value="UniProtKB-KW"/>
</dbReference>
<dbReference type="InterPro" id="IPR000355">
    <property type="entry name" value="Chemokine_rcpt"/>
</dbReference>
<evidence type="ECO:0000313" key="12">
    <source>
        <dbReference type="Ensembl" id="ENSLACP00000000353.1"/>
    </source>
</evidence>
<evidence type="ECO:0000313" key="13">
    <source>
        <dbReference type="Proteomes" id="UP000008672"/>
    </source>
</evidence>
<feature type="domain" description="G-protein coupled receptors family 1 profile" evidence="11">
    <location>
        <begin position="62"/>
        <end position="310"/>
    </location>
</feature>
<evidence type="ECO:0000256" key="5">
    <source>
        <dbReference type="ARBA" id="ARBA00023040"/>
    </source>
</evidence>
<keyword evidence="3 9" id="KW-0812">Transmembrane</keyword>
<dbReference type="PRINTS" id="PR01109">
    <property type="entry name" value="CHEMOKINER4"/>
</dbReference>
<keyword evidence="5 9" id="KW-0297">G-protein coupled receptor</keyword>
<keyword evidence="13" id="KW-1185">Reference proteome</keyword>
<dbReference type="PRINTS" id="PR00237">
    <property type="entry name" value="GPCRRHODOPSN"/>
</dbReference>
<dbReference type="Pfam" id="PF00001">
    <property type="entry name" value="7tm_1"/>
    <property type="match status" value="1"/>
</dbReference>
<dbReference type="PANTHER" id="PTHR10489">
    <property type="entry name" value="CELL ADHESION MOLECULE"/>
    <property type="match status" value="1"/>
</dbReference>
<keyword evidence="4 10" id="KW-1133">Transmembrane helix</keyword>
<dbReference type="InterPro" id="IPR002239">
    <property type="entry name" value="Chemokine_CCR4"/>
</dbReference>